<dbReference type="InterPro" id="IPR012337">
    <property type="entry name" value="RNaseH-like_sf"/>
</dbReference>
<dbReference type="GO" id="GO:0003676">
    <property type="term" value="F:nucleic acid binding"/>
    <property type="evidence" value="ECO:0007669"/>
    <property type="project" value="InterPro"/>
</dbReference>
<dbReference type="OMA" id="PREQNEM"/>
<dbReference type="InterPro" id="IPR036397">
    <property type="entry name" value="RNaseH_sf"/>
</dbReference>
<dbReference type="PROSITE" id="PS50878">
    <property type="entry name" value="RT_POL"/>
    <property type="match status" value="1"/>
</dbReference>
<dbReference type="Gramene" id="evm.model.01.3060">
    <property type="protein sequence ID" value="cds.evm.model.01.3060"/>
    <property type="gene ID" value="evm.TU.01.3060"/>
</dbReference>
<dbReference type="InterPro" id="IPR002156">
    <property type="entry name" value="RNaseH_domain"/>
</dbReference>
<dbReference type="Gene3D" id="3.30.420.10">
    <property type="entry name" value="Ribonuclease H-like superfamily/Ribonuclease H"/>
    <property type="match status" value="1"/>
</dbReference>
<dbReference type="InterPro" id="IPR043502">
    <property type="entry name" value="DNA/RNA_pol_sf"/>
</dbReference>
<dbReference type="EnsemblPlants" id="evm.model.01.3060">
    <property type="protein sequence ID" value="cds.evm.model.01.3060"/>
    <property type="gene ID" value="evm.TU.01.3060"/>
</dbReference>
<evidence type="ECO:0000313" key="3">
    <source>
        <dbReference type="EnsemblPlants" id="cds.evm.model.01.3060"/>
    </source>
</evidence>
<dbReference type="Gene3D" id="3.60.10.10">
    <property type="entry name" value="Endonuclease/exonuclease/phosphatase"/>
    <property type="match status" value="1"/>
</dbReference>
<evidence type="ECO:0000313" key="4">
    <source>
        <dbReference type="Proteomes" id="UP000596661"/>
    </source>
</evidence>
<reference evidence="3" key="1">
    <citation type="submission" date="2018-11" db="EMBL/GenBank/DDBJ databases">
        <authorList>
            <person name="Grassa J C."/>
        </authorList>
    </citation>
    <scope>NUCLEOTIDE SEQUENCE [LARGE SCALE GENOMIC DNA]</scope>
</reference>
<reference evidence="3" key="2">
    <citation type="submission" date="2021-03" db="UniProtKB">
        <authorList>
            <consortium name="EnsemblPlants"/>
        </authorList>
    </citation>
    <scope>IDENTIFICATION</scope>
</reference>
<protein>
    <recommendedName>
        <fullName evidence="2">Reverse transcriptase domain-containing protein</fullName>
    </recommendedName>
</protein>
<dbReference type="Pfam" id="PF13966">
    <property type="entry name" value="zf-RVT"/>
    <property type="match status" value="1"/>
</dbReference>
<dbReference type="InterPro" id="IPR026960">
    <property type="entry name" value="RVT-Znf"/>
</dbReference>
<dbReference type="GO" id="GO:0004523">
    <property type="term" value="F:RNA-DNA hybrid ribonuclease activity"/>
    <property type="evidence" value="ECO:0007669"/>
    <property type="project" value="InterPro"/>
</dbReference>
<feature type="compositionally biased region" description="Polar residues" evidence="1">
    <location>
        <begin position="7"/>
        <end position="20"/>
    </location>
</feature>
<evidence type="ECO:0000259" key="2">
    <source>
        <dbReference type="PROSITE" id="PS50878"/>
    </source>
</evidence>
<dbReference type="EMBL" id="UZAU01000083">
    <property type="status" value="NOT_ANNOTATED_CDS"/>
    <property type="molecule type" value="Genomic_DNA"/>
</dbReference>
<dbReference type="Proteomes" id="UP000596661">
    <property type="component" value="Chromosome 1"/>
</dbReference>
<dbReference type="CDD" id="cd01650">
    <property type="entry name" value="RT_nLTR_like"/>
    <property type="match status" value="1"/>
</dbReference>
<dbReference type="SUPFAM" id="SSF56219">
    <property type="entry name" value="DNase I-like"/>
    <property type="match status" value="1"/>
</dbReference>
<dbReference type="PANTHER" id="PTHR33116:SF86">
    <property type="entry name" value="REVERSE TRANSCRIPTASE DOMAIN-CONTAINING PROTEIN"/>
    <property type="match status" value="1"/>
</dbReference>
<name>A0A803NNJ1_CANSA</name>
<dbReference type="InterPro" id="IPR000477">
    <property type="entry name" value="RT_dom"/>
</dbReference>
<dbReference type="SUPFAM" id="SSF56672">
    <property type="entry name" value="DNA/RNA polymerases"/>
    <property type="match status" value="1"/>
</dbReference>
<organism evidence="3 4">
    <name type="scientific">Cannabis sativa</name>
    <name type="common">Hemp</name>
    <name type="synonym">Marijuana</name>
    <dbReference type="NCBI Taxonomy" id="3483"/>
    <lineage>
        <taxon>Eukaryota</taxon>
        <taxon>Viridiplantae</taxon>
        <taxon>Streptophyta</taxon>
        <taxon>Embryophyta</taxon>
        <taxon>Tracheophyta</taxon>
        <taxon>Spermatophyta</taxon>
        <taxon>Magnoliopsida</taxon>
        <taxon>eudicotyledons</taxon>
        <taxon>Gunneridae</taxon>
        <taxon>Pentapetalae</taxon>
        <taxon>rosids</taxon>
        <taxon>fabids</taxon>
        <taxon>Rosales</taxon>
        <taxon>Cannabaceae</taxon>
        <taxon>Cannabis</taxon>
    </lineage>
</organism>
<keyword evidence="4" id="KW-1185">Reference proteome</keyword>
<feature type="region of interest" description="Disordered" evidence="1">
    <location>
        <begin position="1"/>
        <end position="20"/>
    </location>
</feature>
<proteinExistence type="predicted"/>
<dbReference type="Pfam" id="PF00078">
    <property type="entry name" value="RVT_1"/>
    <property type="match status" value="1"/>
</dbReference>
<dbReference type="Pfam" id="PF13456">
    <property type="entry name" value="RVT_3"/>
    <property type="match status" value="1"/>
</dbReference>
<dbReference type="SUPFAM" id="SSF53098">
    <property type="entry name" value="Ribonuclease H-like"/>
    <property type="match status" value="1"/>
</dbReference>
<sequence length="1232" mass="141039">MGDFNDYLNSSDKIGGDTSRTPSTQFRNFIDSFTLHDLQSHGYPFTWTNKQSQQSHTQEHIDWAISNAEWDALFPKHFLLHEDYFGSDHRPLILKLHQLYSTQRHNNRFFFDKLWMAEPNFEACLTQAWSSNHQSNTNNPIVNLAEKLKHCSKQFTEWKKSLGPSISSKIKEIQHTLKQVNNCATPTDSQLQRGRQLELDLDNLLYKEEEYWKQRSRIQWLKLGDKNTRYFHHFASSRRAKNKITALTCPDGSIVTDSEALVRMIEHHFEQLFTSQNPEQEIINKVLSGLNNSLSEAEFNSLSLPYNDSEIKRAAFQLASDKAPGSDGYNGSFFQKNWHIVGTDVLEAAKGFLNGDANIEAINHTVIVLIPKISHPQMVTDYRPISLCSTLYKIISRVLVNRLKPILSRIISPAQSAFLPHRLISDNIIIGQEIFHALSHRTSGKHGWMGIKLDMAKAFDRVEWNFIKQIMTKLNYPHRFISLVMACISTVSFSFSINQQVLGKVTPSRGIRQGDPLSPYLFLLCSEGLSSLISQKTLATNSRNHGLGLKIARNAPIISHLFFADDSLLFSPASPRSANTIKEVLHDYCSASGQMVNYNKSSLFFSPNTDEDTKYHITSTLGIPVRNSFEKYLGLPQSFGRTKKEIFNYLSDRAWSHLNKWNSKHFSKGGKEILLKSVVQAIPSYAMACFKLPTSFHSKLESMMARFWWGGSESSRKIHWKKWSFLSRSKFHGGLGFRSMKAFNQALLAKQAWRILQAPNSLVATLLKARYFPRNTFLEAAKGRRPSFVWASISWGKELLVSGLRNSIGNGANTSIYYDAWIPGFSKISYLKHLSDGSSKVSDLITLNNQWDTNRIKAIFPADISKAIETIPLLPQYPDTYYWPYTTHGNYTVNSGYHRAHTILCKNDPSPSDTLVQQTWWKKMWTQAIPPKVKHFIWRAYHDILPTSQNMYTRKIIPSPSCCRCHHHIETLEHAVFRCPTIQKVWKLTQFSSFILKYMELTCREILHAAASSFPDSDFQFFLCLVWKSWHCRNEFLHHQKRINHALMIQSTLDYVNLYQQNNRNSASPGAHHSLLEAVPHGKLPTYNLKLTVDAAQDLHSNMTGFGLALFNSEGNMLLSVSKPWPGTHSALQMEAHALTYALSWCNQRCIQPDLIVSDCKVLVDYICSESSHNLLLNRFTKEISNFLSCFPNAKLMHVPREQNEMAHSLAKFALGLVQEVYWKDHSFICNL</sequence>
<dbReference type="InterPro" id="IPR036691">
    <property type="entry name" value="Endo/exonu/phosph_ase_sf"/>
</dbReference>
<dbReference type="InterPro" id="IPR044730">
    <property type="entry name" value="RNase_H-like_dom_plant"/>
</dbReference>
<accession>A0A803NNJ1</accession>
<feature type="domain" description="Reverse transcriptase" evidence="2">
    <location>
        <begin position="351"/>
        <end position="637"/>
    </location>
</feature>
<dbReference type="CDD" id="cd06222">
    <property type="entry name" value="RNase_H_like"/>
    <property type="match status" value="1"/>
</dbReference>
<dbReference type="PANTHER" id="PTHR33116">
    <property type="entry name" value="REVERSE TRANSCRIPTASE ZINC-BINDING DOMAIN-CONTAINING PROTEIN-RELATED-RELATED"/>
    <property type="match status" value="1"/>
</dbReference>
<evidence type="ECO:0000256" key="1">
    <source>
        <dbReference type="SAM" id="MobiDB-lite"/>
    </source>
</evidence>
<dbReference type="AlphaFoldDB" id="A0A803NNJ1"/>